<name>A0A7W6RKS6_9HYPH</name>
<protein>
    <submittedName>
        <fullName evidence="1">Uncharacterized protein</fullName>
    </submittedName>
</protein>
<accession>A0A7W6RKS6</accession>
<proteinExistence type="predicted"/>
<comment type="caution">
    <text evidence="1">The sequence shown here is derived from an EMBL/GenBank/DDBJ whole genome shotgun (WGS) entry which is preliminary data.</text>
</comment>
<gene>
    <name evidence="1" type="ORF">GGE12_002079</name>
</gene>
<dbReference type="AlphaFoldDB" id="A0A7W6RKS6"/>
<evidence type="ECO:0000313" key="2">
    <source>
        <dbReference type="Proteomes" id="UP000533641"/>
    </source>
</evidence>
<organism evidence="1 2">
    <name type="scientific">Rhizobium mongolense</name>
    <dbReference type="NCBI Taxonomy" id="57676"/>
    <lineage>
        <taxon>Bacteria</taxon>
        <taxon>Pseudomonadati</taxon>
        <taxon>Pseudomonadota</taxon>
        <taxon>Alphaproteobacteria</taxon>
        <taxon>Hyphomicrobiales</taxon>
        <taxon>Rhizobiaceae</taxon>
        <taxon>Rhizobium/Agrobacterium group</taxon>
        <taxon>Rhizobium</taxon>
    </lineage>
</organism>
<dbReference type="Proteomes" id="UP000533641">
    <property type="component" value="Unassembled WGS sequence"/>
</dbReference>
<sequence length="48" mass="5557">MPNWATSRNYCMAYEALRRADAPWLGSCDERRMRFMGVNTKPPPPALQ</sequence>
<dbReference type="EMBL" id="JACIGM010000004">
    <property type="protein sequence ID" value="MBB4274303.1"/>
    <property type="molecule type" value="Genomic_DNA"/>
</dbReference>
<evidence type="ECO:0000313" key="1">
    <source>
        <dbReference type="EMBL" id="MBB4274303.1"/>
    </source>
</evidence>
<reference evidence="1 2" key="1">
    <citation type="submission" date="2020-08" db="EMBL/GenBank/DDBJ databases">
        <title>Genomic Encyclopedia of Type Strains, Phase IV (KMG-V): Genome sequencing to study the core and pangenomes of soil and plant-associated prokaryotes.</title>
        <authorList>
            <person name="Whitman W."/>
        </authorList>
    </citation>
    <scope>NUCLEOTIDE SEQUENCE [LARGE SCALE GENOMIC DNA]</scope>
    <source>
        <strain evidence="1 2">SEMIA 402</strain>
    </source>
</reference>